<name>A0A2G3DYQ7_9FIRM</name>
<dbReference type="Gene3D" id="1.10.3230.30">
    <property type="entry name" value="Phage gp6-like head-tail connector protein"/>
    <property type="match status" value="1"/>
</dbReference>
<dbReference type="RefSeq" id="WP_099391232.1">
    <property type="nucleotide sequence ID" value="NZ_PDYF01000007.1"/>
</dbReference>
<reference evidence="1 2" key="2">
    <citation type="submission" date="2017-10" db="EMBL/GenBank/DDBJ databases">
        <authorList>
            <person name="Banno H."/>
            <person name="Chua N.-H."/>
        </authorList>
    </citation>
    <scope>NUCLEOTIDE SEQUENCE [LARGE SCALE GENOMIC DNA]</scope>
    <source>
        <strain evidence="1 2">JK626</strain>
    </source>
</reference>
<evidence type="ECO:0000313" key="2">
    <source>
        <dbReference type="Proteomes" id="UP000225889"/>
    </source>
</evidence>
<dbReference type="CDD" id="cd08054">
    <property type="entry name" value="gp6"/>
    <property type="match status" value="1"/>
</dbReference>
<protein>
    <recommendedName>
        <fullName evidence="3">Phage gp6-like head-tail connector protein</fullName>
    </recommendedName>
</protein>
<dbReference type="NCBIfam" id="TIGR01560">
    <property type="entry name" value="put_DNA_pack"/>
    <property type="match status" value="1"/>
</dbReference>
<gene>
    <name evidence="1" type="ORF">CSX01_01910</name>
</gene>
<dbReference type="AlphaFoldDB" id="A0A2G3DYQ7"/>
<comment type="caution">
    <text evidence="1">The sequence shown here is derived from an EMBL/GenBank/DDBJ whole genome shotgun (WGS) entry which is preliminary data.</text>
</comment>
<organism evidence="1 2">
    <name type="scientific">Pseudobutyrivibrio ruminis</name>
    <dbReference type="NCBI Taxonomy" id="46206"/>
    <lineage>
        <taxon>Bacteria</taxon>
        <taxon>Bacillati</taxon>
        <taxon>Bacillota</taxon>
        <taxon>Clostridia</taxon>
        <taxon>Lachnospirales</taxon>
        <taxon>Lachnospiraceae</taxon>
        <taxon>Pseudobutyrivibrio</taxon>
    </lineage>
</organism>
<proteinExistence type="predicted"/>
<evidence type="ECO:0000313" key="1">
    <source>
        <dbReference type="EMBL" id="PHU36013.1"/>
    </source>
</evidence>
<dbReference type="EMBL" id="PDYF01000007">
    <property type="protein sequence ID" value="PHU36013.1"/>
    <property type="molecule type" value="Genomic_DNA"/>
</dbReference>
<accession>A0A2G3DYQ7</accession>
<reference evidence="1 2" key="1">
    <citation type="submission" date="2017-10" db="EMBL/GenBank/DDBJ databases">
        <title>Resolving the taxonomy of Roseburia spp., Eubacterium rectale and Agathobacter spp. through phylogenomic analysis.</title>
        <authorList>
            <person name="Sheridan P.O."/>
            <person name="Walker A.W."/>
            <person name="Duncan S.H."/>
            <person name="Scott K.P."/>
            <person name="Toole P.W.O."/>
            <person name="Luis P."/>
            <person name="Flint H.J."/>
        </authorList>
    </citation>
    <scope>NUCLEOTIDE SEQUENCE [LARGE SCALE GENOMIC DNA]</scope>
    <source>
        <strain evidence="1 2">JK626</strain>
    </source>
</reference>
<sequence>MKVNELSEQTLRDYLHVDSDENVSMYLEGAISYVKQYAGFESDDEMNATDDVAICVLAVASDMFDQRQTQVGVNNSYINRLVDSMLFMHSKNLL</sequence>
<evidence type="ECO:0008006" key="3">
    <source>
        <dbReference type="Google" id="ProtNLM"/>
    </source>
</evidence>
<dbReference type="InterPro" id="IPR006450">
    <property type="entry name" value="Phage_HK97_gp6-like"/>
</dbReference>
<dbReference type="Proteomes" id="UP000225889">
    <property type="component" value="Unassembled WGS sequence"/>
</dbReference>